<sequence>MNPSIEKFIAVIDRLSADDSEKPTFETVDEFKNYYKTVDISKFLEELKEYLKENEFNFKFEAMPLFNEIKINKTDIVALIDAAVEYLKTIDEAFGDETKRKDYADRLGHPLIKDMPLSIDYWAKAKTEDVQLLVRKYVVVQEKDVDVDTSIVEEIETFHRCLASIIGKHQILTDELKAIKSEVSDSNTNTDNI</sequence>
<keyword evidence="2" id="KW-1185">Reference proteome</keyword>
<gene>
    <name evidence="1" type="ORF">LCDVSa136L</name>
</gene>
<organism evidence="1 2">
    <name type="scientific">Lymphocystis disease virus 3</name>
    <dbReference type="NCBI Taxonomy" id="2560566"/>
    <lineage>
        <taxon>Viruses</taxon>
        <taxon>Varidnaviria</taxon>
        <taxon>Bamfordvirae</taxon>
        <taxon>Nucleocytoviricota</taxon>
        <taxon>Megaviricetes</taxon>
        <taxon>Pimascovirales</taxon>
        <taxon>Pimascovirales incertae sedis</taxon>
        <taxon>Iridoviridae</taxon>
        <taxon>Alphairidovirinae</taxon>
        <taxon>Lymphocystivirus</taxon>
        <taxon>Lymphocystivirus sparus1</taxon>
    </lineage>
</organism>
<accession>A0A1B2RW33</accession>
<dbReference type="OrthoDB" id="32098at10239"/>
<proteinExistence type="predicted"/>
<dbReference type="Proteomes" id="UP000149121">
    <property type="component" value="Segment"/>
</dbReference>
<protein>
    <submittedName>
        <fullName evidence="1">Uncharacterized protein</fullName>
    </submittedName>
</protein>
<dbReference type="KEGG" id="vg:30902712"/>
<reference evidence="1 2" key="1">
    <citation type="journal article" date="2016" name="J. Virol.">
        <title>Concurrence of Iridovirus, Polyomavirus, and a Unique Member of a New Group of Fish Papillomaviruses in Lymphocystis Disease-Affected Gilthead Sea Bream.</title>
        <authorList>
            <person name="Lopez-Bueno A."/>
            <person name="Mavian C."/>
            <person name="Labella A.M."/>
            <person name="Castro D."/>
            <person name="Borrego J.J."/>
            <person name="Alcami A."/>
            <person name="Alejo A."/>
        </authorList>
    </citation>
    <scope>NUCLEOTIDE SEQUENCE [LARGE SCALE GENOMIC DNA]</scope>
    <source>
        <strain evidence="1">SA9</strain>
    </source>
</reference>
<name>A0A1B2RW33_9VIRU</name>
<dbReference type="EMBL" id="KX643370">
    <property type="protein sequence ID" value="AOC55220.1"/>
    <property type="molecule type" value="Genomic_DNA"/>
</dbReference>
<evidence type="ECO:0000313" key="1">
    <source>
        <dbReference type="EMBL" id="AOC55220.1"/>
    </source>
</evidence>
<evidence type="ECO:0000313" key="2">
    <source>
        <dbReference type="Proteomes" id="UP000149121"/>
    </source>
</evidence>